<gene>
    <name evidence="2" type="ORF">SCHPADRAFT_509667</name>
</gene>
<proteinExistence type="predicted"/>
<accession>A0A0H2RFE3</accession>
<dbReference type="AlphaFoldDB" id="A0A0H2RFE3"/>
<evidence type="ECO:0000256" key="1">
    <source>
        <dbReference type="SAM" id="MobiDB-lite"/>
    </source>
</evidence>
<feature type="compositionally biased region" description="Basic and acidic residues" evidence="1">
    <location>
        <begin position="83"/>
        <end position="104"/>
    </location>
</feature>
<feature type="region of interest" description="Disordered" evidence="1">
    <location>
        <begin position="1"/>
        <end position="30"/>
    </location>
</feature>
<dbReference type="EMBL" id="KQ086022">
    <property type="protein sequence ID" value="KLO10575.1"/>
    <property type="molecule type" value="Genomic_DNA"/>
</dbReference>
<sequence>MERKDVVKVGDVESKRLKDTPRFPAASQSLGPHFSFLPSSLFLATALSLERPDSKGGVTGVLAELGRKTKSSNAVRDILGDGFGRDEVEPVEPRGSRKATEDHTNSSLWASREVPLIIIEEPRGRCFMSLSLHSMSMTIAYLPVANVNVKRSGIHQGTGGGKPVIRPQWMTRETSIMAAVGFRIHMLSREGFNSI</sequence>
<reference evidence="2 3" key="1">
    <citation type="submission" date="2015-04" db="EMBL/GenBank/DDBJ databases">
        <title>Complete genome sequence of Schizopora paradoxa KUC8140, a cosmopolitan wood degrader in East Asia.</title>
        <authorList>
            <consortium name="DOE Joint Genome Institute"/>
            <person name="Min B."/>
            <person name="Park H."/>
            <person name="Jang Y."/>
            <person name="Kim J.-J."/>
            <person name="Kim K.H."/>
            <person name="Pangilinan J."/>
            <person name="Lipzen A."/>
            <person name="Riley R."/>
            <person name="Grigoriev I.V."/>
            <person name="Spatafora J.W."/>
            <person name="Choi I.-G."/>
        </authorList>
    </citation>
    <scope>NUCLEOTIDE SEQUENCE [LARGE SCALE GENOMIC DNA]</scope>
    <source>
        <strain evidence="2 3">KUC8140</strain>
    </source>
</reference>
<protein>
    <submittedName>
        <fullName evidence="2">Uncharacterized protein</fullName>
    </submittedName>
</protein>
<dbReference type="InParanoid" id="A0A0H2RFE3"/>
<dbReference type="Proteomes" id="UP000053477">
    <property type="component" value="Unassembled WGS sequence"/>
</dbReference>
<evidence type="ECO:0000313" key="3">
    <source>
        <dbReference type="Proteomes" id="UP000053477"/>
    </source>
</evidence>
<keyword evidence="3" id="KW-1185">Reference proteome</keyword>
<feature type="region of interest" description="Disordered" evidence="1">
    <location>
        <begin position="81"/>
        <end position="104"/>
    </location>
</feature>
<name>A0A0H2RFE3_9AGAM</name>
<evidence type="ECO:0000313" key="2">
    <source>
        <dbReference type="EMBL" id="KLO10575.1"/>
    </source>
</evidence>
<organism evidence="2 3">
    <name type="scientific">Schizopora paradoxa</name>
    <dbReference type="NCBI Taxonomy" id="27342"/>
    <lineage>
        <taxon>Eukaryota</taxon>
        <taxon>Fungi</taxon>
        <taxon>Dikarya</taxon>
        <taxon>Basidiomycota</taxon>
        <taxon>Agaricomycotina</taxon>
        <taxon>Agaricomycetes</taxon>
        <taxon>Hymenochaetales</taxon>
        <taxon>Schizoporaceae</taxon>
        <taxon>Schizopora</taxon>
    </lineage>
</organism>
<feature type="compositionally biased region" description="Basic and acidic residues" evidence="1">
    <location>
        <begin position="1"/>
        <end position="21"/>
    </location>
</feature>